<feature type="region of interest" description="Disordered" evidence="7">
    <location>
        <begin position="506"/>
        <end position="525"/>
    </location>
</feature>
<dbReference type="Gene3D" id="4.10.240.10">
    <property type="entry name" value="Zn(2)-C6 fungal-type DNA-binding domain"/>
    <property type="match status" value="1"/>
</dbReference>
<reference evidence="9 10" key="1">
    <citation type="submission" date="2024-07" db="EMBL/GenBank/DDBJ databases">
        <title>Section-level genome sequencing and comparative genomics of Aspergillus sections Usti and Cavernicolus.</title>
        <authorList>
            <consortium name="Lawrence Berkeley National Laboratory"/>
            <person name="Nybo J.L."/>
            <person name="Vesth T.C."/>
            <person name="Theobald S."/>
            <person name="Frisvad J.C."/>
            <person name="Larsen T.O."/>
            <person name="Kjaerboelling I."/>
            <person name="Rothschild-Mancinelli K."/>
            <person name="Lyhne E.K."/>
            <person name="Kogle M.E."/>
            <person name="Barry K."/>
            <person name="Clum A."/>
            <person name="Na H."/>
            <person name="Ledsgaard L."/>
            <person name="Lin J."/>
            <person name="Lipzen A."/>
            <person name="Kuo A."/>
            <person name="Riley R."/>
            <person name="Mondo S."/>
            <person name="LaButti K."/>
            <person name="Haridas S."/>
            <person name="Pangalinan J."/>
            <person name="Salamov A.A."/>
            <person name="Simmons B.A."/>
            <person name="Magnuson J.K."/>
            <person name="Chen J."/>
            <person name="Drula E."/>
            <person name="Henrissat B."/>
            <person name="Wiebenga A."/>
            <person name="Lubbers R.J."/>
            <person name="Gomes A.C."/>
            <person name="Makela M.R."/>
            <person name="Stajich J."/>
            <person name="Grigoriev I.V."/>
            <person name="Mortensen U.H."/>
            <person name="De vries R.P."/>
            <person name="Baker S.E."/>
            <person name="Andersen M.R."/>
        </authorList>
    </citation>
    <scope>NUCLEOTIDE SEQUENCE [LARGE SCALE GENOMIC DNA]</scope>
    <source>
        <strain evidence="9 10">CBS 600.67</strain>
    </source>
</reference>
<dbReference type="PANTHER" id="PTHR36206:SF16">
    <property type="entry name" value="TRANSCRIPTION FACTOR DOMAIN-CONTAINING PROTEIN-RELATED"/>
    <property type="match status" value="1"/>
</dbReference>
<accession>A0ABR4I3J5</accession>
<dbReference type="CDD" id="cd00067">
    <property type="entry name" value="GAL4"/>
    <property type="match status" value="1"/>
</dbReference>
<proteinExistence type="predicted"/>
<evidence type="ECO:0000313" key="9">
    <source>
        <dbReference type="EMBL" id="KAL2822305.1"/>
    </source>
</evidence>
<dbReference type="PROSITE" id="PS00463">
    <property type="entry name" value="ZN2_CY6_FUNGAL_1"/>
    <property type="match status" value="1"/>
</dbReference>
<sequence length="525" mass="59031">MAKSQRISESKGLRTGTKKSRTGCRTCRTRRIKCDETPSSCTNCSSTGRACGYDLQRLPRSTKVTTPQEITDGLRWAITSDERRCYSHFQIHTIPTLSGFFDSPLWQALILQMSVSEPAVYHAVVALSAVHQDSEMHGMPLPGQDLQNEWNRFALDQCGRSFALLSHRQSSQDPRLREVILLCCLLFVLTQLLRGQYDDAFQHLQSGLRILNETKAHLSERAIEPSIVTAFADLEVQSLQFGVCGDFSPDDELVPETSTNDMETFHSLPDARRALGSLLGPAYRFLVQCAGLSEEEILLNYGSLHQTQLQLFSQFSGFGYCLESFCSCSKLNRKEQRGADMIRLVHRSVSLPLKTALLRDETTLAYYTPEYETLLSMVEEITEMFPERPTVTLDMGILPPLYAAAMWCRDYTVRRRAIAALQSWPHREGSFDSNWVVFTALEQIKAESMTEPEQNVTTAASSQPSHVEKGRWSGLKYSGFSLDGALSSTRSMKSWPCVRAIQQAKANKGNEYDHSSNLISNTENK</sequence>
<evidence type="ECO:0000256" key="5">
    <source>
        <dbReference type="ARBA" id="ARBA00023163"/>
    </source>
</evidence>
<comment type="caution">
    <text evidence="9">The sequence shown here is derived from an EMBL/GenBank/DDBJ whole genome shotgun (WGS) entry which is preliminary data.</text>
</comment>
<evidence type="ECO:0000313" key="10">
    <source>
        <dbReference type="Proteomes" id="UP001610335"/>
    </source>
</evidence>
<protein>
    <recommendedName>
        <fullName evidence="8">Zn(2)-C6 fungal-type domain-containing protein</fullName>
    </recommendedName>
</protein>
<feature type="region of interest" description="Disordered" evidence="7">
    <location>
        <begin position="450"/>
        <end position="469"/>
    </location>
</feature>
<keyword evidence="1" id="KW-0479">Metal-binding</keyword>
<dbReference type="InterPro" id="IPR001138">
    <property type="entry name" value="Zn2Cys6_DnaBD"/>
</dbReference>
<keyword evidence="4" id="KW-0238">DNA-binding</keyword>
<dbReference type="Proteomes" id="UP001610335">
    <property type="component" value="Unassembled WGS sequence"/>
</dbReference>
<evidence type="ECO:0000256" key="7">
    <source>
        <dbReference type="SAM" id="MobiDB-lite"/>
    </source>
</evidence>
<keyword evidence="2" id="KW-0862">Zinc</keyword>
<evidence type="ECO:0000256" key="6">
    <source>
        <dbReference type="ARBA" id="ARBA00023242"/>
    </source>
</evidence>
<dbReference type="Pfam" id="PF11951">
    <property type="entry name" value="Fungal_trans_2"/>
    <property type="match status" value="1"/>
</dbReference>
<dbReference type="InterPro" id="IPR021858">
    <property type="entry name" value="Fun_TF"/>
</dbReference>
<dbReference type="InterPro" id="IPR036864">
    <property type="entry name" value="Zn2-C6_fun-type_DNA-bd_sf"/>
</dbReference>
<keyword evidence="5" id="KW-0804">Transcription</keyword>
<feature type="compositionally biased region" description="Polar residues" evidence="7">
    <location>
        <begin position="451"/>
        <end position="465"/>
    </location>
</feature>
<keyword evidence="6" id="KW-0539">Nucleus</keyword>
<feature type="region of interest" description="Disordered" evidence="7">
    <location>
        <begin position="1"/>
        <end position="21"/>
    </location>
</feature>
<dbReference type="PANTHER" id="PTHR36206">
    <property type="entry name" value="ASPERCRYPTIN BIOSYNTHESIS CLUSTER-SPECIFIC TRANSCRIPTION REGULATOR ATNN-RELATED"/>
    <property type="match status" value="1"/>
</dbReference>
<keyword evidence="3" id="KW-0805">Transcription regulation</keyword>
<gene>
    <name evidence="9" type="ORF">BDW59DRAFT_180875</name>
</gene>
<evidence type="ECO:0000256" key="3">
    <source>
        <dbReference type="ARBA" id="ARBA00023015"/>
    </source>
</evidence>
<name>A0ABR4I3J5_9EURO</name>
<feature type="domain" description="Zn(2)-C6 fungal-type" evidence="8">
    <location>
        <begin position="23"/>
        <end position="53"/>
    </location>
</feature>
<feature type="compositionally biased region" description="Basic and acidic residues" evidence="7">
    <location>
        <begin position="1"/>
        <end position="12"/>
    </location>
</feature>
<dbReference type="SUPFAM" id="SSF57701">
    <property type="entry name" value="Zn2/Cys6 DNA-binding domain"/>
    <property type="match status" value="1"/>
</dbReference>
<dbReference type="EMBL" id="JBFXLS010000058">
    <property type="protein sequence ID" value="KAL2822305.1"/>
    <property type="molecule type" value="Genomic_DNA"/>
</dbReference>
<dbReference type="Pfam" id="PF00172">
    <property type="entry name" value="Zn_clus"/>
    <property type="match status" value="1"/>
</dbReference>
<evidence type="ECO:0000256" key="4">
    <source>
        <dbReference type="ARBA" id="ARBA00023125"/>
    </source>
</evidence>
<feature type="compositionally biased region" description="Polar residues" evidence="7">
    <location>
        <begin position="515"/>
        <end position="525"/>
    </location>
</feature>
<evidence type="ECO:0000256" key="1">
    <source>
        <dbReference type="ARBA" id="ARBA00022723"/>
    </source>
</evidence>
<dbReference type="PROSITE" id="PS50048">
    <property type="entry name" value="ZN2_CY6_FUNGAL_2"/>
    <property type="match status" value="1"/>
</dbReference>
<evidence type="ECO:0000259" key="8">
    <source>
        <dbReference type="PROSITE" id="PS50048"/>
    </source>
</evidence>
<dbReference type="InterPro" id="IPR052360">
    <property type="entry name" value="Transcr_Regulatory_Proteins"/>
</dbReference>
<evidence type="ECO:0000256" key="2">
    <source>
        <dbReference type="ARBA" id="ARBA00022833"/>
    </source>
</evidence>
<keyword evidence="10" id="KW-1185">Reference proteome</keyword>
<dbReference type="SMART" id="SM00066">
    <property type="entry name" value="GAL4"/>
    <property type="match status" value="1"/>
</dbReference>
<organism evidence="9 10">
    <name type="scientific">Aspergillus cavernicola</name>
    <dbReference type="NCBI Taxonomy" id="176166"/>
    <lineage>
        <taxon>Eukaryota</taxon>
        <taxon>Fungi</taxon>
        <taxon>Dikarya</taxon>
        <taxon>Ascomycota</taxon>
        <taxon>Pezizomycotina</taxon>
        <taxon>Eurotiomycetes</taxon>
        <taxon>Eurotiomycetidae</taxon>
        <taxon>Eurotiales</taxon>
        <taxon>Aspergillaceae</taxon>
        <taxon>Aspergillus</taxon>
        <taxon>Aspergillus subgen. Nidulantes</taxon>
    </lineage>
</organism>